<name>A0A4R3HU14_9GAMM</name>
<dbReference type="InterPro" id="IPR029063">
    <property type="entry name" value="SAM-dependent_MTases_sf"/>
</dbReference>
<evidence type="ECO:0000313" key="3">
    <source>
        <dbReference type="Proteomes" id="UP000295793"/>
    </source>
</evidence>
<dbReference type="SUPFAM" id="SSF53335">
    <property type="entry name" value="S-adenosyl-L-methionine-dependent methyltransferases"/>
    <property type="match status" value="1"/>
</dbReference>
<reference evidence="2 3" key="1">
    <citation type="submission" date="2019-03" db="EMBL/GenBank/DDBJ databases">
        <title>Genomic Encyclopedia of Archaeal and Bacterial Type Strains, Phase II (KMG-II): from individual species to whole genera.</title>
        <authorList>
            <person name="Goeker M."/>
        </authorList>
    </citation>
    <scope>NUCLEOTIDE SEQUENCE [LARGE SCALE GENOMIC DNA]</scope>
    <source>
        <strain evidence="2 3">DSM 15388</strain>
    </source>
</reference>
<dbReference type="Pfam" id="PF03848">
    <property type="entry name" value="TehB"/>
    <property type="match status" value="1"/>
</dbReference>
<evidence type="ECO:0000313" key="2">
    <source>
        <dbReference type="EMBL" id="TCS36697.1"/>
    </source>
</evidence>
<dbReference type="OrthoDB" id="9801609at2"/>
<sequence length="219" mass="25294">MTTIVRSREMIRAHYEKVFGSKVPEYENLSGALSEKYFDLKSSIPRSRVLDLGYGNGKYTIDALRSGYNVDAVDLVDKSIFKSSVPKELLPNLNLIECDLSDFQFYDGHDITLCIDVLHFLPKSIARRLIKDVEKSTNKGGGTLFRVFSNIERKTKEGATLKFEDEAEFKTEELISFLYNTFQKWGDIRFTISKYSEHDQVKKHTYFRSDVLEFVAVNR</sequence>
<dbReference type="InterPro" id="IPR015985">
    <property type="entry name" value="TehB-like_dom"/>
</dbReference>
<dbReference type="RefSeq" id="WP_132703733.1">
    <property type="nucleotide sequence ID" value="NZ_SLZR01000023.1"/>
</dbReference>
<organism evidence="2 3">
    <name type="scientific">Reinekea marinisedimentorum</name>
    <dbReference type="NCBI Taxonomy" id="230495"/>
    <lineage>
        <taxon>Bacteria</taxon>
        <taxon>Pseudomonadati</taxon>
        <taxon>Pseudomonadota</taxon>
        <taxon>Gammaproteobacteria</taxon>
        <taxon>Oceanospirillales</taxon>
        <taxon>Saccharospirillaceae</taxon>
        <taxon>Reinekea</taxon>
    </lineage>
</organism>
<dbReference type="Proteomes" id="UP000295793">
    <property type="component" value="Unassembled WGS sequence"/>
</dbReference>
<evidence type="ECO:0000259" key="1">
    <source>
        <dbReference type="Pfam" id="PF03848"/>
    </source>
</evidence>
<feature type="domain" description="Tellurite resistance methyltransferase TehB-like" evidence="1">
    <location>
        <begin position="44"/>
        <end position="145"/>
    </location>
</feature>
<dbReference type="AlphaFoldDB" id="A0A4R3HU14"/>
<comment type="caution">
    <text evidence="2">The sequence shown here is derived from an EMBL/GenBank/DDBJ whole genome shotgun (WGS) entry which is preliminary data.</text>
</comment>
<proteinExistence type="predicted"/>
<dbReference type="CDD" id="cd02440">
    <property type="entry name" value="AdoMet_MTases"/>
    <property type="match status" value="1"/>
</dbReference>
<gene>
    <name evidence="2" type="ORF">BCF53_12319</name>
</gene>
<accession>A0A4R3HU14</accession>
<dbReference type="Gene3D" id="3.40.50.150">
    <property type="entry name" value="Vaccinia Virus protein VP39"/>
    <property type="match status" value="1"/>
</dbReference>
<protein>
    <submittedName>
        <fullName evidence="2">Tellurite resistance protein TehB</fullName>
    </submittedName>
</protein>
<dbReference type="EMBL" id="SLZR01000023">
    <property type="protein sequence ID" value="TCS36697.1"/>
    <property type="molecule type" value="Genomic_DNA"/>
</dbReference>
<keyword evidence="3" id="KW-1185">Reference proteome</keyword>